<dbReference type="PROSITE" id="PS51257">
    <property type="entry name" value="PROKAR_LIPOPROTEIN"/>
    <property type="match status" value="1"/>
</dbReference>
<gene>
    <name evidence="2" type="ORF">ACFSNB_00020</name>
</gene>
<dbReference type="EMBL" id="JBHUIY010000001">
    <property type="protein sequence ID" value="MFD2232181.1"/>
    <property type="molecule type" value="Genomic_DNA"/>
</dbReference>
<reference evidence="3" key="1">
    <citation type="journal article" date="2019" name="Int. J. Syst. Evol. Microbiol.">
        <title>The Global Catalogue of Microorganisms (GCM) 10K type strain sequencing project: providing services to taxonomists for standard genome sequencing and annotation.</title>
        <authorList>
            <consortium name="The Broad Institute Genomics Platform"/>
            <consortium name="The Broad Institute Genome Sequencing Center for Infectious Disease"/>
            <person name="Wu L."/>
            <person name="Ma J."/>
        </authorList>
    </citation>
    <scope>NUCLEOTIDE SEQUENCE [LARGE SCALE GENOMIC DNA]</scope>
    <source>
        <strain evidence="3">KCTC 15012</strain>
    </source>
</reference>
<accession>A0ABW5C639</accession>
<keyword evidence="1" id="KW-0732">Signal</keyword>
<feature type="signal peptide" evidence="1">
    <location>
        <begin position="1"/>
        <end position="17"/>
    </location>
</feature>
<dbReference type="Proteomes" id="UP001597296">
    <property type="component" value="Unassembled WGS sequence"/>
</dbReference>
<evidence type="ECO:0000256" key="1">
    <source>
        <dbReference type="SAM" id="SignalP"/>
    </source>
</evidence>
<comment type="caution">
    <text evidence="2">The sequence shown here is derived from an EMBL/GenBank/DDBJ whole genome shotgun (WGS) entry which is preliminary data.</text>
</comment>
<protein>
    <recommendedName>
        <fullName evidence="4">Lipoprotein</fullName>
    </recommendedName>
</protein>
<dbReference type="RefSeq" id="WP_377313288.1">
    <property type="nucleotide sequence ID" value="NZ_JBHUIY010000001.1"/>
</dbReference>
<evidence type="ECO:0000313" key="3">
    <source>
        <dbReference type="Proteomes" id="UP001597296"/>
    </source>
</evidence>
<sequence length="127" mass="13303">MTNQLRSLLLLPLLALAAAGCTDRPVRSLVIQSGQVHPQTITVPAHTPFDLTAAAIGPRAGLVTAPEIGLAGLEAPANWINPIPPKGALSPGSLTRNRAELGPLSPGRYPLTYESGGRRQTILLMVE</sequence>
<evidence type="ECO:0000313" key="2">
    <source>
        <dbReference type="EMBL" id="MFD2232181.1"/>
    </source>
</evidence>
<name>A0ABW5C639_9PROT</name>
<keyword evidence="3" id="KW-1185">Reference proteome</keyword>
<feature type="chain" id="PRO_5045576319" description="Lipoprotein" evidence="1">
    <location>
        <begin position="18"/>
        <end position="127"/>
    </location>
</feature>
<evidence type="ECO:0008006" key="4">
    <source>
        <dbReference type="Google" id="ProtNLM"/>
    </source>
</evidence>
<organism evidence="2 3">
    <name type="scientific">Phaeospirillum tilakii</name>
    <dbReference type="NCBI Taxonomy" id="741673"/>
    <lineage>
        <taxon>Bacteria</taxon>
        <taxon>Pseudomonadati</taxon>
        <taxon>Pseudomonadota</taxon>
        <taxon>Alphaproteobacteria</taxon>
        <taxon>Rhodospirillales</taxon>
        <taxon>Rhodospirillaceae</taxon>
        <taxon>Phaeospirillum</taxon>
    </lineage>
</organism>
<proteinExistence type="predicted"/>